<dbReference type="Pfam" id="PF03323">
    <property type="entry name" value="GerA"/>
    <property type="match status" value="1"/>
</dbReference>
<evidence type="ECO:0000256" key="1">
    <source>
        <dbReference type="ARBA" id="ARBA00005278"/>
    </source>
</evidence>
<evidence type="ECO:0000313" key="5">
    <source>
        <dbReference type="Proteomes" id="UP000049127"/>
    </source>
</evidence>
<dbReference type="PANTHER" id="PTHR22550">
    <property type="entry name" value="SPORE GERMINATION PROTEIN"/>
    <property type="match status" value="1"/>
</dbReference>
<evidence type="ECO:0000256" key="2">
    <source>
        <dbReference type="ARBA" id="ARBA00023136"/>
    </source>
</evidence>
<evidence type="ECO:0000256" key="3">
    <source>
        <dbReference type="SAM" id="Phobius"/>
    </source>
</evidence>
<evidence type="ECO:0000313" key="4">
    <source>
        <dbReference type="EMBL" id="CEQ04287.1"/>
    </source>
</evidence>
<comment type="similarity">
    <text evidence="1">Belongs to the GerABKA family.</text>
</comment>
<dbReference type="EMBL" id="CEKZ01000003">
    <property type="protein sequence ID" value="CEQ04287.1"/>
    <property type="molecule type" value="Genomic_DNA"/>
</dbReference>
<name>A0A0C7QUL3_PARSO</name>
<proteinExistence type="inferred from homology"/>
<accession>A0A0C7QUL3</accession>
<dbReference type="InterPro" id="IPR004995">
    <property type="entry name" value="Spore_Ger"/>
</dbReference>
<dbReference type="InterPro" id="IPR050768">
    <property type="entry name" value="UPF0353/GerABKA_families"/>
</dbReference>
<sequence>MILTKNIHRNVELMKEHLPLNKSFDVIQREVIIGGKSSYLFFIDGFIKDDVVERILSGFFQISPEDFKSVHELKDFIHKYIPYIEVAKENKLKSIAKEVLSGPMAILIDGFDEAIILDVRTYPVRGIEEPEKEKALKGSKDGFVETIVFNTALVRRRIKDPSLIFEMFTVGKRSQTDVVIGYIDGLVDKKTLKALKKHIDEINVKSLVMSEQSIVEAIVQSKWYNPFPKARYTERPDVAAAHILEGKILLIIDNSPSAIILPTTIFDFLQDVDDFYQPVIIGNYLRLIRNFTLMATLLITPLYTLAVKYAYRLPVWLEFITPKDPYDVPIFLQFLILEFSIDALQLASLNTPGSLGMSLSVVGALILGDFAVQTGWFIPHTILYMAIVALGSYSQPSIDLGYSIKIIRILLLTLTAAFNIWGFIAGLIITFALLATNKTITGKSYLYPLIPFEFSALKRLIFRVKLDTENEGK</sequence>
<dbReference type="GO" id="GO:0016020">
    <property type="term" value="C:membrane"/>
    <property type="evidence" value="ECO:0007669"/>
    <property type="project" value="InterPro"/>
</dbReference>
<keyword evidence="2 3" id="KW-0472">Membrane</keyword>
<organism evidence="4 5">
    <name type="scientific">Paraclostridium sordellii</name>
    <name type="common">Clostridium sordellii</name>
    <dbReference type="NCBI Taxonomy" id="1505"/>
    <lineage>
        <taxon>Bacteria</taxon>
        <taxon>Bacillati</taxon>
        <taxon>Bacillota</taxon>
        <taxon>Clostridia</taxon>
        <taxon>Peptostreptococcales</taxon>
        <taxon>Peptostreptococcaceae</taxon>
        <taxon>Paraclostridium</taxon>
    </lineage>
</organism>
<keyword evidence="3" id="KW-1133">Transmembrane helix</keyword>
<dbReference type="PANTHER" id="PTHR22550:SF9">
    <property type="entry name" value="STAGE V SPORULATION PROTEIN AF"/>
    <property type="match status" value="1"/>
</dbReference>
<dbReference type="GO" id="GO:0009847">
    <property type="term" value="P:spore germination"/>
    <property type="evidence" value="ECO:0007669"/>
    <property type="project" value="InterPro"/>
</dbReference>
<dbReference type="AlphaFoldDB" id="A0A0C7QUL3"/>
<gene>
    <name evidence="4" type="primary">spoVAF</name>
    <name evidence="4" type="ORF">R28058_20201</name>
</gene>
<reference evidence="4 5" key="1">
    <citation type="submission" date="2015-01" db="EMBL/GenBank/DDBJ databases">
        <authorList>
            <person name="Aslett A.Martin."/>
            <person name="De Silva Nishadi"/>
        </authorList>
    </citation>
    <scope>NUCLEOTIDE SEQUENCE [LARGE SCALE GENOMIC DNA]</scope>
    <source>
        <strain evidence="4 5">R28058</strain>
    </source>
</reference>
<dbReference type="RefSeq" id="WP_055336027.1">
    <property type="nucleotide sequence ID" value="NZ_CDNF01000014.1"/>
</dbReference>
<feature type="transmembrane region" description="Helical" evidence="3">
    <location>
        <begin position="407"/>
        <end position="434"/>
    </location>
</feature>
<dbReference type="OrthoDB" id="9772630at2"/>
<feature type="transmembrane region" description="Helical" evidence="3">
    <location>
        <begin position="361"/>
        <end position="387"/>
    </location>
</feature>
<keyword evidence="3" id="KW-0812">Transmembrane</keyword>
<feature type="transmembrane region" description="Helical" evidence="3">
    <location>
        <begin position="291"/>
        <end position="310"/>
    </location>
</feature>
<dbReference type="Proteomes" id="UP000049127">
    <property type="component" value="Unassembled WGS sequence"/>
</dbReference>
<protein>
    <submittedName>
        <fullName evidence="4">Stage V sporulation protein AF</fullName>
    </submittedName>
</protein>
<dbReference type="PIRSF" id="PIRSF005690">
    <property type="entry name" value="GerBA"/>
    <property type="match status" value="1"/>
</dbReference>